<reference evidence="1 2" key="1">
    <citation type="journal article" date="2019" name="Nat. Microbiol.">
        <title>Mediterranean grassland soil C-N compound turnover is dependent on rainfall and depth, and is mediated by genomically divergent microorganisms.</title>
        <authorList>
            <person name="Diamond S."/>
            <person name="Andeer P.F."/>
            <person name="Li Z."/>
            <person name="Crits-Christoph A."/>
            <person name="Burstein D."/>
            <person name="Anantharaman K."/>
            <person name="Lane K.R."/>
            <person name="Thomas B.C."/>
            <person name="Pan C."/>
            <person name="Northen T.R."/>
            <person name="Banfield J.F."/>
        </authorList>
    </citation>
    <scope>NUCLEOTIDE SEQUENCE [LARGE SCALE GENOMIC DNA]</scope>
    <source>
        <strain evidence="1">NP_7</strain>
    </source>
</reference>
<proteinExistence type="predicted"/>
<comment type="caution">
    <text evidence="1">The sequence shown here is derived from an EMBL/GenBank/DDBJ whole genome shotgun (WGS) entry which is preliminary data.</text>
</comment>
<dbReference type="Proteomes" id="UP000320048">
    <property type="component" value="Unassembled WGS sequence"/>
</dbReference>
<dbReference type="SUPFAM" id="SSF53098">
    <property type="entry name" value="Ribonuclease H-like"/>
    <property type="match status" value="1"/>
</dbReference>
<dbReference type="AlphaFoldDB" id="A0A537J3Z4"/>
<sequence length="438" mass="49378">MHFWPEFSAWLDALPDTRFAPFIEYDKRFLVWWGLLLFCCKLGSRRQLDFDLRDSALPVLANVNRLAATRQRTLPVHDTLDHFLRHLGSAPLALLRTRMLRRLVRMKALDGARLLGRVVIAIDGTGHLHFARQHCPQCLVQHHDTHDVYLHMIEEAKLVGPGGMALSIGTAFIENTEVPARGGRDAEAWKQDCEVTALRRLLPALKGACPQTPICLTGDALYACRPIIELVEAQGWTYVFTFKPGRLPAAWADFQAVLGRSPEQTLQITLPDGTRQVYRWASGVTVEATNHRLYSVNAVQCEETTAEGKTTTFAWITNLPVTRDTVGQIAMKGGRCRWTIENQGFNLQKTSELHLEHAYSTDPDGLKAYYYLLQIAHIMLQLLEHGSLLRQLAATQGKTVLTLFGSLKNIARRLLEDLRHGLLPEEPRVALQIRLDTS</sequence>
<evidence type="ECO:0008006" key="3">
    <source>
        <dbReference type="Google" id="ProtNLM"/>
    </source>
</evidence>
<evidence type="ECO:0000313" key="2">
    <source>
        <dbReference type="Proteomes" id="UP000320048"/>
    </source>
</evidence>
<dbReference type="EMBL" id="VBAO01000388">
    <property type="protein sequence ID" value="TMI78268.1"/>
    <property type="molecule type" value="Genomic_DNA"/>
</dbReference>
<name>A0A537J3Z4_9BACT</name>
<evidence type="ECO:0000313" key="1">
    <source>
        <dbReference type="EMBL" id="TMI78268.1"/>
    </source>
</evidence>
<organism evidence="1 2">
    <name type="scientific">Candidatus Segetimicrobium genomatis</name>
    <dbReference type="NCBI Taxonomy" id="2569760"/>
    <lineage>
        <taxon>Bacteria</taxon>
        <taxon>Bacillati</taxon>
        <taxon>Candidatus Sysuimicrobiota</taxon>
        <taxon>Candidatus Sysuimicrobiia</taxon>
        <taxon>Candidatus Sysuimicrobiales</taxon>
        <taxon>Candidatus Segetimicrobiaceae</taxon>
        <taxon>Candidatus Segetimicrobium</taxon>
    </lineage>
</organism>
<dbReference type="InterPro" id="IPR012337">
    <property type="entry name" value="RNaseH-like_sf"/>
</dbReference>
<gene>
    <name evidence="1" type="ORF">E6H04_12740</name>
</gene>
<protein>
    <recommendedName>
        <fullName evidence="3">Transposase</fullName>
    </recommendedName>
</protein>
<accession>A0A537J3Z4</accession>